<dbReference type="EMBL" id="FOLQ01000019">
    <property type="protein sequence ID" value="SFE79585.1"/>
    <property type="molecule type" value="Genomic_DNA"/>
</dbReference>
<name>A0A1I2DG49_9BACT</name>
<reference evidence="1 2" key="1">
    <citation type="submission" date="2016-10" db="EMBL/GenBank/DDBJ databases">
        <authorList>
            <person name="de Groot N.N."/>
        </authorList>
    </citation>
    <scope>NUCLEOTIDE SEQUENCE [LARGE SCALE GENOMIC DNA]</scope>
    <source>
        <strain evidence="1 2">DSM 26130</strain>
    </source>
</reference>
<keyword evidence="2" id="KW-1185">Reference proteome</keyword>
<dbReference type="AlphaFoldDB" id="A0A1I2DG49"/>
<protein>
    <submittedName>
        <fullName evidence="1">Uncharacterized protein</fullName>
    </submittedName>
</protein>
<dbReference type="STRING" id="662367.SAMN05216167_119122"/>
<dbReference type="Proteomes" id="UP000198598">
    <property type="component" value="Unassembled WGS sequence"/>
</dbReference>
<proteinExistence type="predicted"/>
<dbReference type="RefSeq" id="WP_093832819.1">
    <property type="nucleotide sequence ID" value="NZ_FOLQ01000019.1"/>
</dbReference>
<sequence>MTDLEFGRLLIDIQRLDFVDNVNAPTGTGMVLIEVSPTLRAILPQALQVLQVERSALSVNEVIRLYQVYIVEYLEEVTQTAQIMLRAAKKQTAKLK</sequence>
<evidence type="ECO:0000313" key="2">
    <source>
        <dbReference type="Proteomes" id="UP000198598"/>
    </source>
</evidence>
<evidence type="ECO:0000313" key="1">
    <source>
        <dbReference type="EMBL" id="SFE79585.1"/>
    </source>
</evidence>
<accession>A0A1I2DG49</accession>
<gene>
    <name evidence="1" type="ORF">SAMN05216167_119122</name>
</gene>
<dbReference type="OrthoDB" id="9909402at2"/>
<organism evidence="1 2">
    <name type="scientific">Spirosoma endophyticum</name>
    <dbReference type="NCBI Taxonomy" id="662367"/>
    <lineage>
        <taxon>Bacteria</taxon>
        <taxon>Pseudomonadati</taxon>
        <taxon>Bacteroidota</taxon>
        <taxon>Cytophagia</taxon>
        <taxon>Cytophagales</taxon>
        <taxon>Cytophagaceae</taxon>
        <taxon>Spirosoma</taxon>
    </lineage>
</organism>